<gene>
    <name evidence="2" type="ORF">IEQ44_07975</name>
</gene>
<keyword evidence="3" id="KW-1185">Reference proteome</keyword>
<organism evidence="2 3">
    <name type="scientific">Nocardioides malaquae</name>
    <dbReference type="NCBI Taxonomy" id="2773426"/>
    <lineage>
        <taxon>Bacteria</taxon>
        <taxon>Bacillati</taxon>
        <taxon>Actinomycetota</taxon>
        <taxon>Actinomycetes</taxon>
        <taxon>Propionibacteriales</taxon>
        <taxon>Nocardioidaceae</taxon>
        <taxon>Nocardioides</taxon>
    </lineage>
</organism>
<dbReference type="Proteomes" id="UP000756387">
    <property type="component" value="Unassembled WGS sequence"/>
</dbReference>
<accession>A0ABR9RTU5</accession>
<proteinExistence type="predicted"/>
<sequence length="446" mass="49521">MTATEPPSHEPPDDPASAETEHEPLDIHDIRDERTRTPEEDEAARKELLANLRTNTDVWKRATRRGVGSAANLGALGARGYGIERFKFPNHFQSTMARITESNRAMLKRAADASNLIPKGTFNNFNFDGLGAAAYANLTESHKAQMNNIVANFMPRVETPKFDFDIDRLRAASLASSAFQQPTYPSLTRMLASHPAVTARFAPAFQTSLKGSRVPDFDFGLAEHLKSLLNLDLDLDLDRFSRLIERFKPRNLRGIEIDISIALTLMREEAIPFALVTDPETATLLVEAADSAARKKILVQRAESIFDACDDVISLSVNDDLPQKGVLIRSAIATYRDGHHEAAQALATVILDGLVSRHPNNPQLKNADEGHAYIDTKHDFRDAFFLLPLPTAHIKTYSEEYKKSDRSMYNRHATVHTVADGQLTSGNAVQAIMLASSLLGFYQNLW</sequence>
<evidence type="ECO:0000313" key="2">
    <source>
        <dbReference type="EMBL" id="MBE7324587.1"/>
    </source>
</evidence>
<name>A0ABR9RTU5_9ACTN</name>
<evidence type="ECO:0000313" key="3">
    <source>
        <dbReference type="Proteomes" id="UP000756387"/>
    </source>
</evidence>
<protein>
    <submittedName>
        <fullName evidence="2">Uncharacterized protein</fullName>
    </submittedName>
</protein>
<evidence type="ECO:0000256" key="1">
    <source>
        <dbReference type="SAM" id="MobiDB-lite"/>
    </source>
</evidence>
<comment type="caution">
    <text evidence="2">The sequence shown here is derived from an EMBL/GenBank/DDBJ whole genome shotgun (WGS) entry which is preliminary data.</text>
</comment>
<feature type="compositionally biased region" description="Basic and acidic residues" evidence="1">
    <location>
        <begin position="19"/>
        <end position="43"/>
    </location>
</feature>
<dbReference type="EMBL" id="JADCSA010000006">
    <property type="protein sequence ID" value="MBE7324587.1"/>
    <property type="molecule type" value="Genomic_DNA"/>
</dbReference>
<reference evidence="2 3" key="1">
    <citation type="submission" date="2020-10" db="EMBL/GenBank/DDBJ databases">
        <title>Nocardioides sp. isolated from sludge.</title>
        <authorList>
            <person name="Zhang X."/>
        </authorList>
    </citation>
    <scope>NUCLEOTIDE SEQUENCE [LARGE SCALE GENOMIC DNA]</scope>
    <source>
        <strain evidence="2 3">Y6</strain>
    </source>
</reference>
<dbReference type="RefSeq" id="WP_193637914.1">
    <property type="nucleotide sequence ID" value="NZ_JADCSA010000006.1"/>
</dbReference>
<feature type="region of interest" description="Disordered" evidence="1">
    <location>
        <begin position="1"/>
        <end position="43"/>
    </location>
</feature>